<dbReference type="Gene3D" id="3.40.630.30">
    <property type="match status" value="1"/>
</dbReference>
<reference evidence="2 3" key="1">
    <citation type="submission" date="2019-08" db="EMBL/GenBank/DDBJ databases">
        <title>Archangium and Cystobacter genomes.</title>
        <authorList>
            <person name="Chen I.-C.K."/>
            <person name="Wielgoss S."/>
        </authorList>
    </citation>
    <scope>NUCLEOTIDE SEQUENCE [LARGE SCALE GENOMIC DNA]</scope>
    <source>
        <strain evidence="2 3">Cbm 6</strain>
    </source>
</reference>
<keyword evidence="3" id="KW-1185">Reference proteome</keyword>
<dbReference type="SUPFAM" id="SSF55729">
    <property type="entry name" value="Acyl-CoA N-acyltransferases (Nat)"/>
    <property type="match status" value="1"/>
</dbReference>
<dbReference type="CDD" id="cd04301">
    <property type="entry name" value="NAT_SF"/>
    <property type="match status" value="1"/>
</dbReference>
<evidence type="ECO:0000313" key="3">
    <source>
        <dbReference type="Proteomes" id="UP001611383"/>
    </source>
</evidence>
<dbReference type="InterPro" id="IPR050276">
    <property type="entry name" value="MshD_Acetyltransferase"/>
</dbReference>
<name>A0ABY9WQU9_9BACT</name>
<dbReference type="Proteomes" id="UP001611383">
    <property type="component" value="Chromosome"/>
</dbReference>
<proteinExistence type="predicted"/>
<evidence type="ECO:0000259" key="1">
    <source>
        <dbReference type="PROSITE" id="PS51186"/>
    </source>
</evidence>
<dbReference type="EMBL" id="CP043494">
    <property type="protein sequence ID" value="WNG43341.1"/>
    <property type="molecule type" value="Genomic_DNA"/>
</dbReference>
<dbReference type="Pfam" id="PF00583">
    <property type="entry name" value="Acetyltransf_1"/>
    <property type="match status" value="1"/>
</dbReference>
<dbReference type="PANTHER" id="PTHR43617:SF30">
    <property type="entry name" value="HISTONE ACETYLTRANSFERASE"/>
    <property type="match status" value="1"/>
</dbReference>
<evidence type="ECO:0000313" key="2">
    <source>
        <dbReference type="EMBL" id="WNG43341.1"/>
    </source>
</evidence>
<dbReference type="InterPro" id="IPR000182">
    <property type="entry name" value="GNAT_dom"/>
</dbReference>
<accession>A0ABY9WQU9</accession>
<dbReference type="PROSITE" id="PS51186">
    <property type="entry name" value="GNAT"/>
    <property type="match status" value="1"/>
</dbReference>
<organism evidence="2 3">
    <name type="scientific">Archangium minus</name>
    <dbReference type="NCBI Taxonomy" id="83450"/>
    <lineage>
        <taxon>Bacteria</taxon>
        <taxon>Pseudomonadati</taxon>
        <taxon>Myxococcota</taxon>
        <taxon>Myxococcia</taxon>
        <taxon>Myxococcales</taxon>
        <taxon>Cystobacterineae</taxon>
        <taxon>Archangiaceae</taxon>
        <taxon>Archangium</taxon>
    </lineage>
</organism>
<feature type="domain" description="N-acetyltransferase" evidence="1">
    <location>
        <begin position="3"/>
        <end position="172"/>
    </location>
</feature>
<dbReference type="PANTHER" id="PTHR43617">
    <property type="entry name" value="L-AMINO ACID N-ACETYLTRANSFERASE"/>
    <property type="match status" value="1"/>
</dbReference>
<protein>
    <submittedName>
        <fullName evidence="2">GNAT family N-acetyltransferase</fullName>
    </submittedName>
</protein>
<dbReference type="RefSeq" id="WP_395814093.1">
    <property type="nucleotide sequence ID" value="NZ_CP043494.1"/>
</dbReference>
<sequence>MDISIRRAVPEDAEGITRAHLQSWRSSYRDLLPRESLEGLDFEERLSGWRQGLAESGAAVFVAVEAETRRIVGLCAVGRNRAVPESLPGYRGELYALYLVEEVKRRGVGRALFQRGAEWLRENGLIPFVLWVLKDNAPARGFYERLGGMLVGEQPIELSGRAYPEVAYAWEK</sequence>
<dbReference type="InterPro" id="IPR016181">
    <property type="entry name" value="Acyl_CoA_acyltransferase"/>
</dbReference>
<gene>
    <name evidence="2" type="ORF">F0U60_03955</name>
</gene>